<dbReference type="EMBL" id="NBSK02000002">
    <property type="protein sequence ID" value="KAJ0222080.1"/>
    <property type="molecule type" value="Genomic_DNA"/>
</dbReference>
<dbReference type="PANTHER" id="PTHR33054">
    <property type="entry name" value="CCHC-TYPE DOMAIN-CONTAINING PROTEIN"/>
    <property type="match status" value="1"/>
</dbReference>
<protein>
    <recommendedName>
        <fullName evidence="2">Peptidase A2 domain-containing protein</fullName>
    </recommendedName>
</protein>
<name>A0A9R1WBJ1_LACSA</name>
<sequence>MLTSQNVILKFKLLISLSLGSLELLKAEEKNGISTSTKTIIKQENSQHIQTLDEDMVNTLIFSIIKNFVGDPTMFEEKTFEILMNLHCRKLTDFRWYKDNYLVKIFSRPDCKEGLVVCTDPRFKEKLKKDRINKNYCKRKDYSIKCYKRKIKRHYYLSKCGRAGHTTNNCYAKTKINEINISSELKEQIRKNILNSDSDSEESISDYQTNDLNVLEHTTSDSDSFDVCGGIGKCHYNSVNVITSNSINVLTHNDKELLKSLDSIKDKNIQELLIKQIINKKEGDTIISNNTKLFNLNNITTLIDSGVDMNFIQKGIIHTHFYKKKTYSRLNGAGDSKLISFKTHLILVKNLTYPLILGTSFITMIYPFSVHENGIKTNIFGKDIMFIFCEPIQYSNINILNYKTKQAKYLINEINDIHIINQLEEKHIQDKITALKSKFKKNVCSIIPNAFWSRKEHISFKIKSHSHE</sequence>
<dbReference type="Proteomes" id="UP000235145">
    <property type="component" value="Unassembled WGS sequence"/>
</dbReference>
<accession>A0A9R1WBJ1</accession>
<feature type="chain" id="PRO_5040182372" description="Peptidase A2 domain-containing protein" evidence="1">
    <location>
        <begin position="28"/>
        <end position="468"/>
    </location>
</feature>
<dbReference type="GO" id="GO:0006508">
    <property type="term" value="P:proteolysis"/>
    <property type="evidence" value="ECO:0007669"/>
    <property type="project" value="InterPro"/>
</dbReference>
<reference evidence="3 4" key="1">
    <citation type="journal article" date="2017" name="Nat. Commun.">
        <title>Genome assembly with in vitro proximity ligation data and whole-genome triplication in lettuce.</title>
        <authorList>
            <person name="Reyes-Chin-Wo S."/>
            <person name="Wang Z."/>
            <person name="Yang X."/>
            <person name="Kozik A."/>
            <person name="Arikit S."/>
            <person name="Song C."/>
            <person name="Xia L."/>
            <person name="Froenicke L."/>
            <person name="Lavelle D.O."/>
            <person name="Truco M.J."/>
            <person name="Xia R."/>
            <person name="Zhu S."/>
            <person name="Xu C."/>
            <person name="Xu H."/>
            <person name="Xu X."/>
            <person name="Cox K."/>
            <person name="Korf I."/>
            <person name="Meyers B.C."/>
            <person name="Michelmore R.W."/>
        </authorList>
    </citation>
    <scope>NUCLEOTIDE SEQUENCE [LARGE SCALE GENOMIC DNA]</scope>
    <source>
        <strain evidence="4">cv. Salinas</strain>
        <tissue evidence="3">Seedlings</tissue>
    </source>
</reference>
<evidence type="ECO:0000256" key="1">
    <source>
        <dbReference type="SAM" id="SignalP"/>
    </source>
</evidence>
<dbReference type="AlphaFoldDB" id="A0A9R1WBJ1"/>
<gene>
    <name evidence="3" type="ORF">LSAT_V11C200067080</name>
</gene>
<keyword evidence="4" id="KW-1185">Reference proteome</keyword>
<feature type="signal peptide" evidence="1">
    <location>
        <begin position="1"/>
        <end position="27"/>
    </location>
</feature>
<feature type="domain" description="Peptidase A2" evidence="2">
    <location>
        <begin position="299"/>
        <end position="384"/>
    </location>
</feature>
<dbReference type="PROSITE" id="PS50175">
    <property type="entry name" value="ASP_PROT_RETROV"/>
    <property type="match status" value="1"/>
</dbReference>
<evidence type="ECO:0000259" key="2">
    <source>
        <dbReference type="PROSITE" id="PS50175"/>
    </source>
</evidence>
<organism evidence="3 4">
    <name type="scientific">Lactuca sativa</name>
    <name type="common">Garden lettuce</name>
    <dbReference type="NCBI Taxonomy" id="4236"/>
    <lineage>
        <taxon>Eukaryota</taxon>
        <taxon>Viridiplantae</taxon>
        <taxon>Streptophyta</taxon>
        <taxon>Embryophyta</taxon>
        <taxon>Tracheophyta</taxon>
        <taxon>Spermatophyta</taxon>
        <taxon>Magnoliopsida</taxon>
        <taxon>eudicotyledons</taxon>
        <taxon>Gunneridae</taxon>
        <taxon>Pentapetalae</taxon>
        <taxon>asterids</taxon>
        <taxon>campanulids</taxon>
        <taxon>Asterales</taxon>
        <taxon>Asteraceae</taxon>
        <taxon>Cichorioideae</taxon>
        <taxon>Cichorieae</taxon>
        <taxon>Lactucinae</taxon>
        <taxon>Lactuca</taxon>
    </lineage>
</organism>
<evidence type="ECO:0000313" key="4">
    <source>
        <dbReference type="Proteomes" id="UP000235145"/>
    </source>
</evidence>
<proteinExistence type="predicted"/>
<dbReference type="PANTHER" id="PTHR33054:SF9">
    <property type="entry name" value="CCHC-TYPE DOMAIN-CONTAINING PROTEIN"/>
    <property type="match status" value="1"/>
</dbReference>
<dbReference type="GO" id="GO:0004190">
    <property type="term" value="F:aspartic-type endopeptidase activity"/>
    <property type="evidence" value="ECO:0007669"/>
    <property type="project" value="InterPro"/>
</dbReference>
<comment type="caution">
    <text evidence="3">The sequence shown here is derived from an EMBL/GenBank/DDBJ whole genome shotgun (WGS) entry which is preliminary data.</text>
</comment>
<evidence type="ECO:0000313" key="3">
    <source>
        <dbReference type="EMBL" id="KAJ0222080.1"/>
    </source>
</evidence>
<keyword evidence="1" id="KW-0732">Signal</keyword>
<dbReference type="InterPro" id="IPR001995">
    <property type="entry name" value="Peptidase_A2_cat"/>
</dbReference>